<reference evidence="9 10" key="2">
    <citation type="submission" date="2020-02" db="EMBL/GenBank/DDBJ databases">
        <title>Candidatus Galacturonibacter soehngenii shows hetero-acetogenic catabolism of galacturonic acid but lacks a canonical carbon monoxide dehydrogenase/acetyl-CoA synthase complex.</title>
        <authorList>
            <person name="Diender M."/>
            <person name="Stouten G.R."/>
            <person name="Petersen J.F."/>
            <person name="Nielsen P.H."/>
            <person name="Dueholm M.S."/>
            <person name="Pronk J.T."/>
            <person name="Van Loosdrecht M.C.M."/>
        </authorList>
    </citation>
    <scope>NUCLEOTIDE SEQUENCE [LARGE SCALE GENOMIC DNA]</scope>
    <source>
        <strain evidence="9">GalUA</strain>
    </source>
</reference>
<name>A0A7V7UB69_9FIRM</name>
<organism evidence="9 10">
    <name type="scientific">Candidatus Galacturonatibacter soehngenii</name>
    <dbReference type="NCBI Taxonomy" id="2307010"/>
    <lineage>
        <taxon>Bacteria</taxon>
        <taxon>Bacillati</taxon>
        <taxon>Bacillota</taxon>
        <taxon>Clostridia</taxon>
        <taxon>Lachnospirales</taxon>
        <taxon>Lachnospiraceae</taxon>
        <taxon>Candidatus Galacturonatibacter</taxon>
    </lineage>
</organism>
<dbReference type="Pfam" id="PF00528">
    <property type="entry name" value="BPD_transp_1"/>
    <property type="match status" value="1"/>
</dbReference>
<keyword evidence="10" id="KW-1185">Reference proteome</keyword>
<reference evidence="9 10" key="1">
    <citation type="submission" date="2019-09" db="EMBL/GenBank/DDBJ databases">
        <authorList>
            <person name="Valk L.C."/>
        </authorList>
    </citation>
    <scope>NUCLEOTIDE SEQUENCE [LARGE SCALE GENOMIC DNA]</scope>
    <source>
        <strain evidence="9">GalUA</strain>
    </source>
</reference>
<evidence type="ECO:0000256" key="5">
    <source>
        <dbReference type="ARBA" id="ARBA00022989"/>
    </source>
</evidence>
<dbReference type="AlphaFoldDB" id="A0A7V7UB69"/>
<keyword evidence="4 7" id="KW-0812">Transmembrane</keyword>
<sequence>MKTKVREYKKRDYMGLIYIAPWLVGFLLLQLYPFIASLFYSFTQYNIMSEPTFVGLTNYITLFKVDNEFWNSLKVTIVYTIYTVPGKLVLALLVALLMNKQMKGINLFRTIYYIPSLFGGSVAVAILWKLMFMDDGVINALLTALHLPQVQWLGNPDIALRTICMLEIWQFGSSMVMFLAALKQVPQSLYEAAQIDGASKLRCFFKITIPQITPIIFFNLIMQTINALQSFTSAFVITKGGPLKSTYVLGMKLYNEAFKNYKLGYASAISWVIFIIIMIVTLLLFRSSTGWVYYEDSDEF</sequence>
<keyword evidence="6 7" id="KW-0472">Membrane</keyword>
<keyword evidence="3" id="KW-1003">Cell membrane</keyword>
<comment type="subcellular location">
    <subcellularLocation>
        <location evidence="1 7">Cell membrane</location>
        <topology evidence="1 7">Multi-pass membrane protein</topology>
    </subcellularLocation>
</comment>
<evidence type="ECO:0000256" key="4">
    <source>
        <dbReference type="ARBA" id="ARBA00022692"/>
    </source>
</evidence>
<evidence type="ECO:0000259" key="8">
    <source>
        <dbReference type="PROSITE" id="PS50928"/>
    </source>
</evidence>
<dbReference type="PANTHER" id="PTHR30193:SF1">
    <property type="entry name" value="ABC TRANSPORTER PERMEASE PROTEIN YESP-RELATED"/>
    <property type="match status" value="1"/>
</dbReference>
<dbReference type="Proteomes" id="UP000461768">
    <property type="component" value="Unassembled WGS sequence"/>
</dbReference>
<feature type="transmembrane region" description="Helical" evidence="7">
    <location>
        <begin position="110"/>
        <end position="131"/>
    </location>
</feature>
<feature type="transmembrane region" description="Helical" evidence="7">
    <location>
        <begin position="77"/>
        <end position="98"/>
    </location>
</feature>
<dbReference type="GO" id="GO:0055085">
    <property type="term" value="P:transmembrane transport"/>
    <property type="evidence" value="ECO:0007669"/>
    <property type="project" value="InterPro"/>
</dbReference>
<dbReference type="GO" id="GO:0005886">
    <property type="term" value="C:plasma membrane"/>
    <property type="evidence" value="ECO:0007669"/>
    <property type="project" value="UniProtKB-SubCell"/>
</dbReference>
<comment type="caution">
    <text evidence="9">The sequence shown here is derived from an EMBL/GenBank/DDBJ whole genome shotgun (WGS) entry which is preliminary data.</text>
</comment>
<evidence type="ECO:0000256" key="1">
    <source>
        <dbReference type="ARBA" id="ARBA00004651"/>
    </source>
</evidence>
<dbReference type="RefSeq" id="WP_151147898.1">
    <property type="nucleotide sequence ID" value="NZ_WAGX01000007.1"/>
</dbReference>
<dbReference type="InterPro" id="IPR000515">
    <property type="entry name" value="MetI-like"/>
</dbReference>
<dbReference type="CDD" id="cd06261">
    <property type="entry name" value="TM_PBP2"/>
    <property type="match status" value="1"/>
</dbReference>
<evidence type="ECO:0000256" key="7">
    <source>
        <dbReference type="RuleBase" id="RU363032"/>
    </source>
</evidence>
<evidence type="ECO:0000256" key="2">
    <source>
        <dbReference type="ARBA" id="ARBA00022448"/>
    </source>
</evidence>
<dbReference type="InterPro" id="IPR051393">
    <property type="entry name" value="ABC_transporter_permease"/>
</dbReference>
<accession>A0A7V7UB69</accession>
<protein>
    <submittedName>
        <fullName evidence="9">Sugar ABC transporter permease</fullName>
    </submittedName>
</protein>
<evidence type="ECO:0000256" key="6">
    <source>
        <dbReference type="ARBA" id="ARBA00023136"/>
    </source>
</evidence>
<dbReference type="Gene3D" id="1.10.3720.10">
    <property type="entry name" value="MetI-like"/>
    <property type="match status" value="1"/>
</dbReference>
<evidence type="ECO:0000313" key="10">
    <source>
        <dbReference type="Proteomes" id="UP000461768"/>
    </source>
</evidence>
<dbReference type="OrthoDB" id="9788108at2"/>
<dbReference type="PANTHER" id="PTHR30193">
    <property type="entry name" value="ABC TRANSPORTER PERMEASE PROTEIN"/>
    <property type="match status" value="1"/>
</dbReference>
<keyword evidence="2 7" id="KW-0813">Transport</keyword>
<keyword evidence="5 7" id="KW-1133">Transmembrane helix</keyword>
<feature type="transmembrane region" description="Helical" evidence="7">
    <location>
        <begin position="12"/>
        <end position="35"/>
    </location>
</feature>
<dbReference type="PROSITE" id="PS50928">
    <property type="entry name" value="ABC_TM1"/>
    <property type="match status" value="1"/>
</dbReference>
<feature type="transmembrane region" description="Helical" evidence="7">
    <location>
        <begin position="263"/>
        <end position="285"/>
    </location>
</feature>
<dbReference type="EMBL" id="WAGX01000007">
    <property type="protein sequence ID" value="KAB1436012.1"/>
    <property type="molecule type" value="Genomic_DNA"/>
</dbReference>
<dbReference type="SUPFAM" id="SSF161098">
    <property type="entry name" value="MetI-like"/>
    <property type="match status" value="1"/>
</dbReference>
<evidence type="ECO:0000256" key="3">
    <source>
        <dbReference type="ARBA" id="ARBA00022475"/>
    </source>
</evidence>
<proteinExistence type="inferred from homology"/>
<gene>
    <name evidence="9" type="ORF">F7O84_16730</name>
</gene>
<evidence type="ECO:0000313" key="9">
    <source>
        <dbReference type="EMBL" id="KAB1436012.1"/>
    </source>
</evidence>
<feature type="domain" description="ABC transmembrane type-1" evidence="8">
    <location>
        <begin position="73"/>
        <end position="284"/>
    </location>
</feature>
<comment type="similarity">
    <text evidence="7">Belongs to the binding-protein-dependent transport system permease family.</text>
</comment>
<feature type="transmembrane region" description="Helical" evidence="7">
    <location>
        <begin position="158"/>
        <end position="182"/>
    </location>
</feature>
<dbReference type="InterPro" id="IPR035906">
    <property type="entry name" value="MetI-like_sf"/>
</dbReference>